<dbReference type="SUPFAM" id="SSF52980">
    <property type="entry name" value="Restriction endonuclease-like"/>
    <property type="match status" value="1"/>
</dbReference>
<protein>
    <submittedName>
        <fullName evidence="1">Restriction endonuclease</fullName>
    </submittedName>
</protein>
<evidence type="ECO:0000313" key="2">
    <source>
        <dbReference type="Proteomes" id="UP001142592"/>
    </source>
</evidence>
<dbReference type="EMBL" id="JAPJUH010000005">
    <property type="protein sequence ID" value="MCX3266459.1"/>
    <property type="molecule type" value="Genomic_DNA"/>
</dbReference>
<proteinExistence type="predicted"/>
<accession>A0A9X3IAW8</accession>
<keyword evidence="1" id="KW-0540">Nuclease</keyword>
<evidence type="ECO:0000313" key="1">
    <source>
        <dbReference type="EMBL" id="MCX3266459.1"/>
    </source>
</evidence>
<keyword evidence="1" id="KW-0255">Endonuclease</keyword>
<comment type="caution">
    <text evidence="1">The sequence shown here is derived from an EMBL/GenBank/DDBJ whole genome shotgun (WGS) entry which is preliminary data.</text>
</comment>
<dbReference type="Proteomes" id="UP001142592">
    <property type="component" value="Unassembled WGS sequence"/>
</dbReference>
<dbReference type="RefSeq" id="WP_202947121.1">
    <property type="nucleotide sequence ID" value="NZ_JAPJUH010000005.1"/>
</dbReference>
<keyword evidence="1" id="KW-0378">Hydrolase</keyword>
<organism evidence="1 2">
    <name type="scientific">Pedobacter agri</name>
    <dbReference type="NCBI Taxonomy" id="454586"/>
    <lineage>
        <taxon>Bacteria</taxon>
        <taxon>Pseudomonadati</taxon>
        <taxon>Bacteroidota</taxon>
        <taxon>Sphingobacteriia</taxon>
        <taxon>Sphingobacteriales</taxon>
        <taxon>Sphingobacteriaceae</taxon>
        <taxon>Pedobacter</taxon>
    </lineage>
</organism>
<dbReference type="AlphaFoldDB" id="A0A9X3IAW8"/>
<dbReference type="GO" id="GO:0004519">
    <property type="term" value="F:endonuclease activity"/>
    <property type="evidence" value="ECO:0007669"/>
    <property type="project" value="UniProtKB-KW"/>
</dbReference>
<dbReference type="InterPro" id="IPR011335">
    <property type="entry name" value="Restrct_endonuc-II-like"/>
</dbReference>
<gene>
    <name evidence="1" type="ORF">OQZ29_16995</name>
</gene>
<sequence length="314" mass="36299">MMEVQKSLINIWMIDVFTEEIEVNIKKGIANLYWFLGDLEKAWLRAGVDGNIVNKLFNSRTPEGAKLTKRQLMDLLYKDSRAMDFNRRLEISRNFVRFLVEHTNFVPQSENHKIGVAETCSLKLKAILEEQKKQVEYNQRIKTRVKQSKELDYSSELLRVRDLFMLAEGLEGAERGYRFEEVFVELMRISGIPVVEPFKIVGEQIDGAIKYGGHFYLLELKWTKKKSAHKEISSLYMKVEGKLDARGIFVSMNGYSNEILQSLPRGKTLKTLLFDGMHVSNVIFGRYTFSELLEHAISQASLKGEIYSNHELVS</sequence>
<reference evidence="1" key="1">
    <citation type="submission" date="2022-11" db="EMBL/GenBank/DDBJ databases">
        <authorList>
            <person name="Graham C."/>
            <person name="Newman J.D."/>
        </authorList>
    </citation>
    <scope>NUCLEOTIDE SEQUENCE</scope>
    <source>
        <strain evidence="1">DSM 19486</strain>
    </source>
</reference>
<keyword evidence="2" id="KW-1185">Reference proteome</keyword>
<name>A0A9X3IAW8_9SPHI</name>